<feature type="domain" description="Bacterial bifunctional deaminase-reductase C-terminal" evidence="1">
    <location>
        <begin position="15"/>
        <end position="185"/>
    </location>
</feature>
<dbReference type="PANTHER" id="PTHR38011">
    <property type="entry name" value="DIHYDROFOLATE REDUCTASE FAMILY PROTEIN (AFU_ORTHOLOGUE AFUA_8G06820)"/>
    <property type="match status" value="1"/>
</dbReference>
<accession>A0A4R4RBJ7</accession>
<dbReference type="PANTHER" id="PTHR38011:SF2">
    <property type="entry name" value="BIFUNCTIONAL DEAMINASE-REDUCTASE DOMAIN PROTEIN"/>
    <property type="match status" value="1"/>
</dbReference>
<proteinExistence type="predicted"/>
<reference evidence="2 3" key="1">
    <citation type="submission" date="2019-02" db="EMBL/GenBank/DDBJ databases">
        <title>Draft genome sequences of novel Actinobacteria.</title>
        <authorList>
            <person name="Sahin N."/>
            <person name="Ay H."/>
            <person name="Saygin H."/>
        </authorList>
    </citation>
    <scope>NUCLEOTIDE SEQUENCE [LARGE SCALE GENOMIC DNA]</scope>
    <source>
        <strain evidence="2 3">KC603</strain>
    </source>
</reference>
<evidence type="ECO:0000313" key="2">
    <source>
        <dbReference type="EMBL" id="TDC46524.1"/>
    </source>
</evidence>
<sequence>MPTRWAPTEGVGMTIASSTFVSLDGVVNHMDKWHFDYVDAELEELALEQLRAADAMLMGRRTYEVYSATWPGRTGEYADAINAMPKYVASTTLSEPAWHNTSVLDGDMVEAVRSLRAADGTSILMHGYGPVAKTLLQANLLDELHLWVHPHLSGVGDAEDLLIRPGLTKKLELTATRALSSGIVVLTLRNPDA</sequence>
<dbReference type="GO" id="GO:0008703">
    <property type="term" value="F:5-amino-6-(5-phosphoribosylamino)uracil reductase activity"/>
    <property type="evidence" value="ECO:0007669"/>
    <property type="project" value="InterPro"/>
</dbReference>
<dbReference type="SUPFAM" id="SSF53597">
    <property type="entry name" value="Dihydrofolate reductase-like"/>
    <property type="match status" value="1"/>
</dbReference>
<dbReference type="OrthoDB" id="3471498at2"/>
<evidence type="ECO:0000313" key="3">
    <source>
        <dbReference type="Proteomes" id="UP000295621"/>
    </source>
</evidence>
<gene>
    <name evidence="2" type="ORF">E1212_26725</name>
</gene>
<keyword evidence="3" id="KW-1185">Reference proteome</keyword>
<dbReference type="Gene3D" id="3.40.430.10">
    <property type="entry name" value="Dihydrofolate Reductase, subunit A"/>
    <property type="match status" value="1"/>
</dbReference>
<name>A0A4R4RBJ7_9ACTN</name>
<dbReference type="Proteomes" id="UP000295621">
    <property type="component" value="Unassembled WGS sequence"/>
</dbReference>
<protein>
    <submittedName>
        <fullName evidence="2">Dihydrofolate reductase</fullName>
    </submittedName>
</protein>
<dbReference type="Pfam" id="PF01872">
    <property type="entry name" value="RibD_C"/>
    <property type="match status" value="1"/>
</dbReference>
<dbReference type="InterPro" id="IPR024072">
    <property type="entry name" value="DHFR-like_dom_sf"/>
</dbReference>
<organism evidence="2 3">
    <name type="scientific">Jiangella ureilytica</name>
    <dbReference type="NCBI Taxonomy" id="2530374"/>
    <lineage>
        <taxon>Bacteria</taxon>
        <taxon>Bacillati</taxon>
        <taxon>Actinomycetota</taxon>
        <taxon>Actinomycetes</taxon>
        <taxon>Jiangellales</taxon>
        <taxon>Jiangellaceae</taxon>
        <taxon>Jiangella</taxon>
    </lineage>
</organism>
<dbReference type="InterPro" id="IPR050765">
    <property type="entry name" value="Riboflavin_Biosynth_HTPR"/>
</dbReference>
<dbReference type="GO" id="GO:0009231">
    <property type="term" value="P:riboflavin biosynthetic process"/>
    <property type="evidence" value="ECO:0007669"/>
    <property type="project" value="InterPro"/>
</dbReference>
<dbReference type="InterPro" id="IPR002734">
    <property type="entry name" value="RibDG_C"/>
</dbReference>
<evidence type="ECO:0000259" key="1">
    <source>
        <dbReference type="Pfam" id="PF01872"/>
    </source>
</evidence>
<comment type="caution">
    <text evidence="2">The sequence shown here is derived from an EMBL/GenBank/DDBJ whole genome shotgun (WGS) entry which is preliminary data.</text>
</comment>
<dbReference type="EMBL" id="SMKL01000096">
    <property type="protein sequence ID" value="TDC46524.1"/>
    <property type="molecule type" value="Genomic_DNA"/>
</dbReference>
<dbReference type="AlphaFoldDB" id="A0A4R4RBJ7"/>